<feature type="transmembrane region" description="Helical" evidence="1">
    <location>
        <begin position="228"/>
        <end position="247"/>
    </location>
</feature>
<accession>A0ABV1LQ78</accession>
<evidence type="ECO:0000313" key="3">
    <source>
        <dbReference type="Proteomes" id="UP001469089"/>
    </source>
</evidence>
<evidence type="ECO:0000313" key="2">
    <source>
        <dbReference type="EMBL" id="MEQ5841317.1"/>
    </source>
</evidence>
<dbReference type="Proteomes" id="UP001469089">
    <property type="component" value="Unassembled WGS sequence"/>
</dbReference>
<sequence length="262" mass="27851">MNLLVLKLAVTPLLLLAASIAVRRWGEAIGGLLVGLPLTSGPISVFLALEHGPAFAAQATAGSLVATAAQAAFCFVYYRLAPRGWLAALAGACTTFCIVAGFLQWSALPQTFLFLIAILSATLALNLIPNHTVRTVRLDPPWWDLPLRMVLIAALVVGVTLIAPYVGPKASGVFASFPFMVIILAVFGHRMIGHTAVQPLMRGVVMALLGFAVFFYVLSLTLTRFNLFAAYGVAILCALAIQVVSLYRMRVPVALPVESSSS</sequence>
<dbReference type="EMBL" id="JAOALG010000001">
    <property type="protein sequence ID" value="MEQ5841317.1"/>
    <property type="molecule type" value="Genomic_DNA"/>
</dbReference>
<feature type="transmembrane region" description="Helical" evidence="1">
    <location>
        <begin position="29"/>
        <end position="49"/>
    </location>
</feature>
<protein>
    <submittedName>
        <fullName evidence="2">Uncharacterized protein</fullName>
    </submittedName>
</protein>
<keyword evidence="1" id="KW-0812">Transmembrane</keyword>
<organism evidence="2 3">
    <name type="scientific">Paraburkholderia acidicola</name>
    <dbReference type="NCBI Taxonomy" id="1912599"/>
    <lineage>
        <taxon>Bacteria</taxon>
        <taxon>Pseudomonadati</taxon>
        <taxon>Pseudomonadota</taxon>
        <taxon>Betaproteobacteria</taxon>
        <taxon>Burkholderiales</taxon>
        <taxon>Burkholderiaceae</taxon>
        <taxon>Paraburkholderia</taxon>
    </lineage>
</organism>
<feature type="transmembrane region" description="Helical" evidence="1">
    <location>
        <begin position="173"/>
        <end position="192"/>
    </location>
</feature>
<reference evidence="2 3" key="1">
    <citation type="journal article" date="2024" name="Chem. Sci.">
        <title>Discovery of a lagriamide polyketide by integrated genome mining, isotopic labeling, and untargeted metabolomics.</title>
        <authorList>
            <person name="Fergusson C.H."/>
            <person name="Saulog J."/>
            <person name="Paulo B.S."/>
            <person name="Wilson D.M."/>
            <person name="Liu D.Y."/>
            <person name="Morehouse N.J."/>
            <person name="Waterworth S."/>
            <person name="Barkei J."/>
            <person name="Gray C.A."/>
            <person name="Kwan J.C."/>
            <person name="Eustaquio A.S."/>
            <person name="Linington R.G."/>
        </authorList>
    </citation>
    <scope>NUCLEOTIDE SEQUENCE [LARGE SCALE GENOMIC DNA]</scope>
    <source>
        <strain evidence="2 3">RL17-338-BIF-B</strain>
    </source>
</reference>
<feature type="transmembrane region" description="Helical" evidence="1">
    <location>
        <begin position="149"/>
        <end position="167"/>
    </location>
</feature>
<feature type="transmembrane region" description="Helical" evidence="1">
    <location>
        <begin position="85"/>
        <end position="105"/>
    </location>
</feature>
<feature type="transmembrane region" description="Helical" evidence="1">
    <location>
        <begin position="6"/>
        <end position="22"/>
    </location>
</feature>
<gene>
    <name evidence="2" type="ORF">N0A02_17955</name>
</gene>
<proteinExistence type="predicted"/>
<keyword evidence="1" id="KW-0472">Membrane</keyword>
<keyword evidence="3" id="KW-1185">Reference proteome</keyword>
<name>A0ABV1LQ78_9BURK</name>
<comment type="caution">
    <text evidence="2">The sequence shown here is derived from an EMBL/GenBank/DDBJ whole genome shotgun (WGS) entry which is preliminary data.</text>
</comment>
<feature type="transmembrane region" description="Helical" evidence="1">
    <location>
        <begin position="55"/>
        <end position="78"/>
    </location>
</feature>
<feature type="transmembrane region" description="Helical" evidence="1">
    <location>
        <begin position="111"/>
        <end position="128"/>
    </location>
</feature>
<evidence type="ECO:0000256" key="1">
    <source>
        <dbReference type="SAM" id="Phobius"/>
    </source>
</evidence>
<keyword evidence="1" id="KW-1133">Transmembrane helix</keyword>
<feature type="transmembrane region" description="Helical" evidence="1">
    <location>
        <begin position="204"/>
        <end position="222"/>
    </location>
</feature>
<dbReference type="RefSeq" id="WP_349543251.1">
    <property type="nucleotide sequence ID" value="NZ_JAOALG010000001.1"/>
</dbReference>